<dbReference type="PROSITE" id="PS01227">
    <property type="entry name" value="UPF0012"/>
    <property type="match status" value="1"/>
</dbReference>
<name>A0A1G5G8B0_9RHOB</name>
<evidence type="ECO:0000256" key="3">
    <source>
        <dbReference type="SAM" id="MobiDB-lite"/>
    </source>
</evidence>
<dbReference type="SUPFAM" id="SSF56317">
    <property type="entry name" value="Carbon-nitrogen hydrolase"/>
    <property type="match status" value="1"/>
</dbReference>
<dbReference type="STRING" id="336292.SAMN05660710_01658"/>
<reference evidence="5 6" key="1">
    <citation type="submission" date="2016-10" db="EMBL/GenBank/DDBJ databases">
        <authorList>
            <person name="de Groot N.N."/>
        </authorList>
    </citation>
    <scope>NUCLEOTIDE SEQUENCE [LARGE SCALE GENOMIC DNA]</scope>
    <source>
        <strain evidence="5 6">CGMCC 1.8925</strain>
    </source>
</reference>
<evidence type="ECO:0000259" key="4">
    <source>
        <dbReference type="PROSITE" id="PS50263"/>
    </source>
</evidence>
<dbReference type="CDD" id="cd07572">
    <property type="entry name" value="nit"/>
    <property type="match status" value="1"/>
</dbReference>
<dbReference type="GO" id="GO:0016811">
    <property type="term" value="F:hydrolase activity, acting on carbon-nitrogen (but not peptide) bonds, in linear amides"/>
    <property type="evidence" value="ECO:0007669"/>
    <property type="project" value="InterPro"/>
</dbReference>
<dbReference type="InterPro" id="IPR036526">
    <property type="entry name" value="C-N_Hydrolase_sf"/>
</dbReference>
<dbReference type="Proteomes" id="UP000199502">
    <property type="component" value="Unassembled WGS sequence"/>
</dbReference>
<proteinExistence type="inferred from homology"/>
<keyword evidence="6" id="KW-1185">Reference proteome</keyword>
<dbReference type="AlphaFoldDB" id="A0A1G5G8B0"/>
<evidence type="ECO:0000313" key="6">
    <source>
        <dbReference type="Proteomes" id="UP000199502"/>
    </source>
</evidence>
<keyword evidence="2 5" id="KW-0378">Hydrolase</keyword>
<dbReference type="InterPro" id="IPR003010">
    <property type="entry name" value="C-N_Hydrolase"/>
</dbReference>
<dbReference type="EMBL" id="FMVT01000005">
    <property type="protein sequence ID" value="SCY47866.1"/>
    <property type="molecule type" value="Genomic_DNA"/>
</dbReference>
<feature type="domain" description="CN hydrolase" evidence="4">
    <location>
        <begin position="6"/>
        <end position="262"/>
    </location>
</feature>
<protein>
    <submittedName>
        <fullName evidence="5">Predicted amidohydrolase</fullName>
    </submittedName>
</protein>
<dbReference type="PROSITE" id="PS50263">
    <property type="entry name" value="CN_HYDROLASE"/>
    <property type="match status" value="1"/>
</dbReference>
<dbReference type="InterPro" id="IPR045254">
    <property type="entry name" value="Nit1/2_C-N_Hydrolase"/>
</dbReference>
<organism evidence="5 6">
    <name type="scientific">Paracoccus tibetensis</name>
    <dbReference type="NCBI Taxonomy" id="336292"/>
    <lineage>
        <taxon>Bacteria</taxon>
        <taxon>Pseudomonadati</taxon>
        <taxon>Pseudomonadota</taxon>
        <taxon>Alphaproteobacteria</taxon>
        <taxon>Rhodobacterales</taxon>
        <taxon>Paracoccaceae</taxon>
        <taxon>Paracoccus</taxon>
    </lineage>
</organism>
<evidence type="ECO:0000256" key="1">
    <source>
        <dbReference type="ARBA" id="ARBA00010613"/>
    </source>
</evidence>
<evidence type="ECO:0000313" key="5">
    <source>
        <dbReference type="EMBL" id="SCY47866.1"/>
    </source>
</evidence>
<dbReference type="PANTHER" id="PTHR23088:SF27">
    <property type="entry name" value="DEAMINATED GLUTATHIONE AMIDASE"/>
    <property type="match status" value="1"/>
</dbReference>
<comment type="similarity">
    <text evidence="1">Belongs to the carbon-nitrogen hydrolase superfamily. NIT1/NIT2 family.</text>
</comment>
<feature type="region of interest" description="Disordered" evidence="3">
    <location>
        <begin position="271"/>
        <end position="294"/>
    </location>
</feature>
<accession>A0A1G5G8B0</accession>
<dbReference type="Pfam" id="PF00795">
    <property type="entry name" value="CN_hydrolase"/>
    <property type="match status" value="1"/>
</dbReference>
<dbReference type="PANTHER" id="PTHR23088">
    <property type="entry name" value="NITRILASE-RELATED"/>
    <property type="match status" value="1"/>
</dbReference>
<dbReference type="InterPro" id="IPR001110">
    <property type="entry name" value="UPF0012_CS"/>
</dbReference>
<gene>
    <name evidence="5" type="ORF">SAMN05660710_01658</name>
</gene>
<sequence>MSPASLTVALVQLTVGDDPAANLPRTLDLVRQAAAGGARLVLTPEATNLLSPDRDHQRRVLRPEGEDPTLAALRAEAEALGIWLLVGSLAFATDDPDGRFANRSLLIDPQGRITARYDKMHMFDVTISETESFRESAAYRPGDRAVLAGVDGIPLGLTICYDLRFPQLYRRLAQAGARILTVPSAFHPTTGKAHWEVLLRARAIETGCFVLAPAQCGTHPASASPGKPPRRSHGHSLAVAPWGEVLADAGSQPGITLVSLDLEAVERARSRIPSLTHDRPFSGPDPDDQARPAH</sequence>
<dbReference type="Gene3D" id="3.60.110.10">
    <property type="entry name" value="Carbon-nitrogen hydrolase"/>
    <property type="match status" value="1"/>
</dbReference>
<evidence type="ECO:0000256" key="2">
    <source>
        <dbReference type="ARBA" id="ARBA00022801"/>
    </source>
</evidence>